<feature type="transmembrane region" description="Helical" evidence="5">
    <location>
        <begin position="24"/>
        <end position="42"/>
    </location>
</feature>
<reference evidence="7 8" key="1">
    <citation type="submission" date="2013-03" db="EMBL/GenBank/DDBJ databases">
        <title>Salinisphaera dokdonensis CL-ES53 Genome Sequencing.</title>
        <authorList>
            <person name="Li C."/>
            <person name="Lai Q."/>
            <person name="Shao Z."/>
        </authorList>
    </citation>
    <scope>NUCLEOTIDE SEQUENCE [LARGE SCALE GENOMIC DNA]</scope>
    <source>
        <strain evidence="7 8">CL-ES53</strain>
    </source>
</reference>
<evidence type="ECO:0000259" key="6">
    <source>
        <dbReference type="Pfam" id="PF03088"/>
    </source>
</evidence>
<feature type="domain" description="Strictosidine synthase conserved region" evidence="6">
    <location>
        <begin position="195"/>
        <end position="281"/>
    </location>
</feature>
<keyword evidence="2" id="KW-0597">Phosphoprotein</keyword>
<dbReference type="Pfam" id="PF20067">
    <property type="entry name" value="SSL_N"/>
    <property type="match status" value="1"/>
</dbReference>
<feature type="region of interest" description="Disordered" evidence="4">
    <location>
        <begin position="129"/>
        <end position="154"/>
    </location>
</feature>
<keyword evidence="8" id="KW-1185">Reference proteome</keyword>
<sequence length="409" mass="43909">MYADSFVDRGPGLFHGPRNEMKKLLVLLLIALVAFVGYALFWPGEFMPQPWTPAPAQTGAAPVKSAPLNQAQRLAENVANGPEDVAIDDQGRLYAGYDDGTIRRFDENGTNGEVFATTNGRPLGLAFTRGPVEPESNAAQNGRPAEDPADTNADGEPAQVLIVADAQRGLLAINTQGDIKMLASGANDTPFAFTDDVDVASDGSIYFTDASSKYGQHNYRADILEHGGHGRLMKYDPATGDVTVLLGGLQFANGVAVSGDDAFVLVTETGSYRVLRYWLTGDNAGQSDVFIDRLPGFPDGISYSDDSDTFWLALFAPRNEMLDFAADKPWLRRIIFRLPEAVQPAPAHVGRLLGLNAEGAVVTDLQDTDPSAFAPITSVEQSGNQLYLGSLTASAFARIPVPERNEDDP</sequence>
<dbReference type="SUPFAM" id="SSF63829">
    <property type="entry name" value="Calcium-dependent phosphotriesterase"/>
    <property type="match status" value="1"/>
</dbReference>
<comment type="caution">
    <text evidence="7">The sequence shown here is derived from an EMBL/GenBank/DDBJ whole genome shotgun (WGS) entry which is preliminary data.</text>
</comment>
<protein>
    <submittedName>
        <fullName evidence="7">Strictosidine synthase subfamily protein</fullName>
    </submittedName>
</protein>
<accession>A0ABV2B053</accession>
<dbReference type="InterPro" id="IPR011042">
    <property type="entry name" value="6-blade_b-propeller_TolB-like"/>
</dbReference>
<name>A0ABV2B053_9GAMM</name>
<evidence type="ECO:0000256" key="5">
    <source>
        <dbReference type="SAM" id="Phobius"/>
    </source>
</evidence>
<evidence type="ECO:0000313" key="7">
    <source>
        <dbReference type="EMBL" id="MES1928902.1"/>
    </source>
</evidence>
<proteinExistence type="inferred from homology"/>
<comment type="similarity">
    <text evidence="1">Belongs to the strictosidine synthase family.</text>
</comment>
<evidence type="ECO:0000256" key="3">
    <source>
        <dbReference type="ARBA" id="ARBA00023180"/>
    </source>
</evidence>
<dbReference type="Pfam" id="PF03088">
    <property type="entry name" value="Str_synth"/>
    <property type="match status" value="1"/>
</dbReference>
<evidence type="ECO:0000256" key="1">
    <source>
        <dbReference type="ARBA" id="ARBA00009191"/>
    </source>
</evidence>
<dbReference type="EMBL" id="APND01000002">
    <property type="protein sequence ID" value="MES1928902.1"/>
    <property type="molecule type" value="Genomic_DNA"/>
</dbReference>
<evidence type="ECO:0000313" key="8">
    <source>
        <dbReference type="Proteomes" id="UP001460888"/>
    </source>
</evidence>
<dbReference type="Proteomes" id="UP001460888">
    <property type="component" value="Unassembled WGS sequence"/>
</dbReference>
<dbReference type="PANTHER" id="PTHR10426:SF88">
    <property type="entry name" value="ADIPOCYTE PLASMA MEMBRANE-ASSOCIATED PROTEIN HEMOMUCIN-RELATED"/>
    <property type="match status" value="1"/>
</dbReference>
<evidence type="ECO:0000256" key="2">
    <source>
        <dbReference type="ARBA" id="ARBA00022553"/>
    </source>
</evidence>
<organism evidence="7 8">
    <name type="scientific">Salinisphaera dokdonensis CL-ES53</name>
    <dbReference type="NCBI Taxonomy" id="1304272"/>
    <lineage>
        <taxon>Bacteria</taxon>
        <taxon>Pseudomonadati</taxon>
        <taxon>Pseudomonadota</taxon>
        <taxon>Gammaproteobacteria</taxon>
        <taxon>Salinisphaerales</taxon>
        <taxon>Salinisphaeraceae</taxon>
        <taxon>Salinisphaera</taxon>
    </lineage>
</organism>
<keyword evidence="5" id="KW-0472">Membrane</keyword>
<dbReference type="PANTHER" id="PTHR10426">
    <property type="entry name" value="STRICTOSIDINE SYNTHASE-RELATED"/>
    <property type="match status" value="1"/>
</dbReference>
<dbReference type="Gene3D" id="2.120.10.30">
    <property type="entry name" value="TolB, C-terminal domain"/>
    <property type="match status" value="1"/>
</dbReference>
<keyword evidence="5" id="KW-0812">Transmembrane</keyword>
<evidence type="ECO:0000256" key="4">
    <source>
        <dbReference type="SAM" id="MobiDB-lite"/>
    </source>
</evidence>
<keyword evidence="5" id="KW-1133">Transmembrane helix</keyword>
<dbReference type="InterPro" id="IPR018119">
    <property type="entry name" value="Strictosidine_synth_cons-reg"/>
</dbReference>
<gene>
    <name evidence="7" type="ORF">SADO_06597</name>
</gene>
<keyword evidence="3" id="KW-0325">Glycoprotein</keyword>